<protein>
    <recommendedName>
        <fullName evidence="5">Lipoprotein</fullName>
    </recommendedName>
</protein>
<feature type="signal peptide" evidence="2">
    <location>
        <begin position="1"/>
        <end position="21"/>
    </location>
</feature>
<feature type="compositionally biased region" description="Gly residues" evidence="1">
    <location>
        <begin position="182"/>
        <end position="192"/>
    </location>
</feature>
<evidence type="ECO:0008006" key="5">
    <source>
        <dbReference type="Google" id="ProtNLM"/>
    </source>
</evidence>
<dbReference type="PROSITE" id="PS51257">
    <property type="entry name" value="PROKAR_LIPOPROTEIN"/>
    <property type="match status" value="1"/>
</dbReference>
<dbReference type="PANTHER" id="PTHR39335">
    <property type="entry name" value="BLL4220 PROTEIN"/>
    <property type="match status" value="1"/>
</dbReference>
<dbReference type="Proteomes" id="UP001501509">
    <property type="component" value="Unassembled WGS sequence"/>
</dbReference>
<feature type="compositionally biased region" description="Low complexity" evidence="1">
    <location>
        <begin position="37"/>
        <end position="55"/>
    </location>
</feature>
<organism evidence="3 4">
    <name type="scientific">Actinomadura fulvescens</name>
    <dbReference type="NCBI Taxonomy" id="46160"/>
    <lineage>
        <taxon>Bacteria</taxon>
        <taxon>Bacillati</taxon>
        <taxon>Actinomycetota</taxon>
        <taxon>Actinomycetes</taxon>
        <taxon>Streptosporangiales</taxon>
        <taxon>Thermomonosporaceae</taxon>
        <taxon>Actinomadura</taxon>
    </lineage>
</organism>
<proteinExistence type="predicted"/>
<evidence type="ECO:0000313" key="3">
    <source>
        <dbReference type="EMBL" id="GAA2611120.1"/>
    </source>
</evidence>
<feature type="chain" id="PRO_5045163168" description="Lipoprotein" evidence="2">
    <location>
        <begin position="22"/>
        <end position="192"/>
    </location>
</feature>
<accession>A0ABP6CEZ9</accession>
<name>A0ABP6CEZ9_9ACTN</name>
<dbReference type="InterPro" id="IPR006311">
    <property type="entry name" value="TAT_signal"/>
</dbReference>
<dbReference type="InterPro" id="IPR005297">
    <property type="entry name" value="Lipoprotein_repeat"/>
</dbReference>
<keyword evidence="2" id="KW-0732">Signal</keyword>
<feature type="region of interest" description="Disordered" evidence="1">
    <location>
        <begin position="155"/>
        <end position="192"/>
    </location>
</feature>
<dbReference type="EMBL" id="BAAATD010000007">
    <property type="protein sequence ID" value="GAA2611120.1"/>
    <property type="molecule type" value="Genomic_DNA"/>
</dbReference>
<dbReference type="Pfam" id="PF03640">
    <property type="entry name" value="Lipoprotein_15"/>
    <property type="match status" value="2"/>
</dbReference>
<comment type="caution">
    <text evidence="3">The sequence shown here is derived from an EMBL/GenBank/DDBJ whole genome shotgun (WGS) entry which is preliminary data.</text>
</comment>
<keyword evidence="4" id="KW-1185">Reference proteome</keyword>
<evidence type="ECO:0000256" key="2">
    <source>
        <dbReference type="SAM" id="SignalP"/>
    </source>
</evidence>
<sequence>MRVRRRAVLAGGATAASLALTACGGSYGFGASASGGTSPGRAAASGAPVGAVPEARTSGRSLRAMTHLHLGRIIMDGGGRTLYRYDRDSAVPPRTTCIGGCAQTWPPARWVPGMKITGVNRALVGQVRRPDGSLQLTVGGWPMYRYARDLGPGDARGQGQSGVWWVSKPSGARTRASAGGPAENGGGSPPGG</sequence>
<reference evidence="4" key="1">
    <citation type="journal article" date="2019" name="Int. J. Syst. Evol. Microbiol.">
        <title>The Global Catalogue of Microorganisms (GCM) 10K type strain sequencing project: providing services to taxonomists for standard genome sequencing and annotation.</title>
        <authorList>
            <consortium name="The Broad Institute Genomics Platform"/>
            <consortium name="The Broad Institute Genome Sequencing Center for Infectious Disease"/>
            <person name="Wu L."/>
            <person name="Ma J."/>
        </authorList>
    </citation>
    <scope>NUCLEOTIDE SEQUENCE [LARGE SCALE GENOMIC DNA]</scope>
    <source>
        <strain evidence="4">JCM 6833</strain>
    </source>
</reference>
<gene>
    <name evidence="3" type="ORF">GCM10010411_51950</name>
</gene>
<evidence type="ECO:0000313" key="4">
    <source>
        <dbReference type="Proteomes" id="UP001501509"/>
    </source>
</evidence>
<evidence type="ECO:0000256" key="1">
    <source>
        <dbReference type="SAM" id="MobiDB-lite"/>
    </source>
</evidence>
<dbReference type="PANTHER" id="PTHR39335:SF1">
    <property type="entry name" value="BLL4220 PROTEIN"/>
    <property type="match status" value="1"/>
</dbReference>
<dbReference type="PROSITE" id="PS51318">
    <property type="entry name" value="TAT"/>
    <property type="match status" value="1"/>
</dbReference>
<feature type="region of interest" description="Disordered" evidence="1">
    <location>
        <begin position="37"/>
        <end position="58"/>
    </location>
</feature>
<dbReference type="RefSeq" id="WP_344544921.1">
    <property type="nucleotide sequence ID" value="NZ_BAAATD010000007.1"/>
</dbReference>